<dbReference type="SMART" id="SM00962">
    <property type="entry name" value="SRP54"/>
    <property type="match status" value="1"/>
</dbReference>
<feature type="compositionally biased region" description="Low complexity" evidence="3">
    <location>
        <begin position="267"/>
        <end position="295"/>
    </location>
</feature>
<sequence length="639" mass="64152">MSSQVDDRPKANGHLPADPALRTFRGRSLEEVLPQIRAELGPDAVVVRQREGLMGGIGGFFQQQFVEVQARAGSRRIDLYDEQPAAPAPPPAAPPADAPAAEQGAPLTAAELLRQATGGDGAGRTPAEILRRHSDTFARQLAAAEERAEPVVTAGAASADVETAEPEIPQRRAYATPRPPVVAETTEEPVPLPQRPAPAPDLPPAAAANGSATNGTSGANGANGSAAAAPAARRAAKRRAARGRASAQARGAGAAEPRAARGRARAQARGARAAAKPSAAKRAAAAKAAAAPEPAVADDPAPLDGGVGPQTTQALELAAAIAASVAARGGRDGDAATTAAEPAPAAPAGTGAAPSRPSAPAPATLAPRRSLFNRRRRLGPTTPRRAVGSPEATLVGEQLATRGLAPAATEELLLDATAHVLPFTPGGDVRAAVRTALARRIPTLAPPRIGGRAVAFVGAGGGGKTRCSAGLAAAYAHGSTVPVACLSLAPADGGAELTALLKPHGVRVEVVDGERAAERLAALRREAVVVLDTPAVSPGDPAAVEALAAQLEPLALDEVQLVVPATLSDAVAQELVERLAPLGATGIAMTHADATDHIGAVVELACATRLPLAYVNSGVELPGALAPADPHALAERLLR</sequence>
<feature type="compositionally biased region" description="Pro residues" evidence="3">
    <location>
        <begin position="190"/>
        <end position="203"/>
    </location>
</feature>
<keyword evidence="6" id="KW-1185">Reference proteome</keyword>
<keyword evidence="5" id="KW-0966">Cell projection</keyword>
<accession>A0A840IAN1</accession>
<evidence type="ECO:0000256" key="2">
    <source>
        <dbReference type="ARBA" id="ARBA00023134"/>
    </source>
</evidence>
<feature type="compositionally biased region" description="Low complexity" evidence="3">
    <location>
        <begin position="243"/>
        <end position="257"/>
    </location>
</feature>
<evidence type="ECO:0000259" key="4">
    <source>
        <dbReference type="SMART" id="SM00962"/>
    </source>
</evidence>
<feature type="compositionally biased region" description="Low complexity" evidence="3">
    <location>
        <begin position="204"/>
        <end position="233"/>
    </location>
</feature>
<evidence type="ECO:0000313" key="5">
    <source>
        <dbReference type="EMBL" id="MBB4660980.1"/>
    </source>
</evidence>
<dbReference type="GO" id="GO:0006614">
    <property type="term" value="P:SRP-dependent cotranslational protein targeting to membrane"/>
    <property type="evidence" value="ECO:0007669"/>
    <property type="project" value="InterPro"/>
</dbReference>
<feature type="region of interest" description="Disordered" evidence="3">
    <location>
        <begin position="82"/>
        <end position="103"/>
    </location>
</feature>
<dbReference type="Proteomes" id="UP000585272">
    <property type="component" value="Unassembled WGS sequence"/>
</dbReference>
<keyword evidence="1" id="KW-0547">Nucleotide-binding</keyword>
<dbReference type="RefSeq" id="WP_183338750.1">
    <property type="nucleotide sequence ID" value="NZ_JACHNU010000001.1"/>
</dbReference>
<feature type="compositionally biased region" description="Low complexity" evidence="3">
    <location>
        <begin position="335"/>
        <end position="370"/>
    </location>
</feature>
<keyword evidence="5" id="KW-0282">Flagellum</keyword>
<feature type="region of interest" description="Disordered" evidence="3">
    <location>
        <begin position="1"/>
        <end position="22"/>
    </location>
</feature>
<keyword evidence="5" id="KW-0969">Cilium</keyword>
<dbReference type="EMBL" id="JACHNU010000001">
    <property type="protein sequence ID" value="MBB4660980.1"/>
    <property type="molecule type" value="Genomic_DNA"/>
</dbReference>
<gene>
    <name evidence="5" type="ORF">BDZ31_000553</name>
</gene>
<dbReference type="InterPro" id="IPR000897">
    <property type="entry name" value="SRP54_GTPase_dom"/>
</dbReference>
<comment type="caution">
    <text evidence="5">The sequence shown here is derived from an EMBL/GenBank/DDBJ whole genome shotgun (WGS) entry which is preliminary data.</text>
</comment>
<protein>
    <submittedName>
        <fullName evidence="5">Flagellar biosynthesis GTPase FlhF</fullName>
    </submittedName>
</protein>
<proteinExistence type="predicted"/>
<dbReference type="AlphaFoldDB" id="A0A840IAN1"/>
<feature type="compositionally biased region" description="Basic and acidic residues" evidence="3">
    <location>
        <begin position="1"/>
        <end position="10"/>
    </location>
</feature>
<organism evidence="5 6">
    <name type="scientific">Conexibacter arvalis</name>
    <dbReference type="NCBI Taxonomy" id="912552"/>
    <lineage>
        <taxon>Bacteria</taxon>
        <taxon>Bacillati</taxon>
        <taxon>Actinomycetota</taxon>
        <taxon>Thermoleophilia</taxon>
        <taxon>Solirubrobacterales</taxon>
        <taxon>Conexibacteraceae</taxon>
        <taxon>Conexibacter</taxon>
    </lineage>
</organism>
<reference evidence="5 6" key="1">
    <citation type="submission" date="2020-08" db="EMBL/GenBank/DDBJ databases">
        <title>Genomic Encyclopedia of Archaeal and Bacterial Type Strains, Phase II (KMG-II): from individual species to whole genera.</title>
        <authorList>
            <person name="Goeker M."/>
        </authorList>
    </citation>
    <scope>NUCLEOTIDE SEQUENCE [LARGE SCALE GENOMIC DNA]</scope>
    <source>
        <strain evidence="5 6">DSM 23288</strain>
    </source>
</reference>
<evidence type="ECO:0000256" key="3">
    <source>
        <dbReference type="SAM" id="MobiDB-lite"/>
    </source>
</evidence>
<feature type="region of interest" description="Disordered" evidence="3">
    <location>
        <begin position="142"/>
        <end position="309"/>
    </location>
</feature>
<feature type="compositionally biased region" description="Pro residues" evidence="3">
    <location>
        <begin position="86"/>
        <end position="97"/>
    </location>
</feature>
<dbReference type="SUPFAM" id="SSF52540">
    <property type="entry name" value="P-loop containing nucleoside triphosphate hydrolases"/>
    <property type="match status" value="1"/>
</dbReference>
<evidence type="ECO:0000313" key="6">
    <source>
        <dbReference type="Proteomes" id="UP000585272"/>
    </source>
</evidence>
<feature type="domain" description="SRP54-type proteins GTP-binding" evidence="4">
    <location>
        <begin position="451"/>
        <end position="639"/>
    </location>
</feature>
<name>A0A840IAN1_9ACTN</name>
<feature type="region of interest" description="Disordered" evidence="3">
    <location>
        <begin position="332"/>
        <end position="391"/>
    </location>
</feature>
<keyword evidence="2" id="KW-0342">GTP-binding</keyword>
<dbReference type="Gene3D" id="3.40.50.300">
    <property type="entry name" value="P-loop containing nucleotide triphosphate hydrolases"/>
    <property type="match status" value="1"/>
</dbReference>
<dbReference type="GO" id="GO:0005525">
    <property type="term" value="F:GTP binding"/>
    <property type="evidence" value="ECO:0007669"/>
    <property type="project" value="UniProtKB-KW"/>
</dbReference>
<dbReference type="InterPro" id="IPR027417">
    <property type="entry name" value="P-loop_NTPase"/>
</dbReference>
<evidence type="ECO:0000256" key="1">
    <source>
        <dbReference type="ARBA" id="ARBA00022741"/>
    </source>
</evidence>
<dbReference type="Pfam" id="PF00448">
    <property type="entry name" value="SRP54"/>
    <property type="match status" value="1"/>
</dbReference>